<feature type="domain" description="Exostosin GT47" evidence="22">
    <location>
        <begin position="490"/>
        <end position="582"/>
    </location>
</feature>
<keyword evidence="9" id="KW-0479">Metal-binding</keyword>
<sequence>MKFDQHKYPVGTAGTNYNFIEDAEARKQSISHLVVSTCSLMCTMLRTSKILWFILCLLLIIPWFLHYSISKSSVVSNEVDTSSSGEDHLTISLAQLSGMHCTSLKDRVEELLRIKASVLVELRELEQQRGQVQDAVSRANSRLAALRQEEVRMNTELDRLKSSVDQALIAQKELFEKNMPDIAAPRRITATHEDNIVLPPLSPSQVSECRMYNCFDHSRCSLLSGFPVYVYDSEKYQISPMPLETFVKTTLRQALSYNPHITQKPEEACVFVAIVGEMATNGASVDKQLLENNLHSLPYWNGDGRNHVLLNLPRTLYANDELRDVNTGRAIIVQSHVRRADHRPGFDVISSPLLGLPGGDLWRNLPSLVPAKRHYLLTFQGELPALRPYLSAAGAAAASHRLDKRSAPDALSVNFDINNVNNDANNINNKKLTPLSNLTSGFVLRSGLKDPDLVAEVGVVEALSHLYHTTTSDAFLLQFSCQGAGGAGSEDDWQLCGGEEHRTELLRSSTFSLVLTPPSRSLVSSVGVVARVFEALKQGAVPVILGGDAIELPLAEVLDWNAIAVILPKSRVSELHFLLRSLSDADVLLLRRQGRVIWERFLGSSQVLIDALLGVIRTRLLIPPLAAPHEPSPSVFDDNFEPLKTDSIIPEPDTDENLGPMEPPFASLKYQRNFSVSSIARHHQWNVWAVPGQLLPNLPHDPILPSEAKFAGSQIGFRPIGSGAGGAGKEFSDSLGGNSPKEQFTIVMLTFEREQVLVNSLARLYGLPYLNKVIVVWNSPQPPPLDLRWPDIKVPIKVIRAERNSLNNRFLPYSEIETEAILSVDDDAHLRHDEIVFGFRVWREERDRVVGFPGRFHAWDLAHNNWLYNSNYSCELSMVLTGAAFFHKSYSFLYSQVMPQAIRDKVDEFMNCEDIAMNFLVSHMTRKPPVKVTSRWTFRCPGCPVSLSEDDSHFTERHHCINFFSQVYGYNPLLNTQYRVDSVLFKTRLPHDKQKCFKFI</sequence>
<dbReference type="Proteomes" id="UP000694843">
    <property type="component" value="Unplaced"/>
</dbReference>
<protein>
    <recommendedName>
        <fullName evidence="19">glucuronosyl-galactosyl-proteoglycan 4-alpha-N-acetylglucosaminyltransferase</fullName>
        <ecNumber evidence="19">2.4.1.223</ecNumber>
    </recommendedName>
</protein>
<evidence type="ECO:0000259" key="22">
    <source>
        <dbReference type="Pfam" id="PF03016"/>
    </source>
</evidence>
<keyword evidence="10" id="KW-0256">Endoplasmic reticulum</keyword>
<dbReference type="InterPro" id="IPR029044">
    <property type="entry name" value="Nucleotide-diphossugar_trans"/>
</dbReference>
<keyword evidence="14 21" id="KW-0472">Membrane</keyword>
<dbReference type="InterPro" id="IPR015338">
    <property type="entry name" value="GT64_dom"/>
</dbReference>
<dbReference type="Gene3D" id="3.90.550.10">
    <property type="entry name" value="Spore Coat Polysaccharide Biosynthesis Protein SpsA, Chain A"/>
    <property type="match status" value="1"/>
</dbReference>
<keyword evidence="7" id="KW-0808">Transferase</keyword>
<accession>A0A8B7N071</accession>
<evidence type="ECO:0000256" key="19">
    <source>
        <dbReference type="ARBA" id="ARBA00066812"/>
    </source>
</evidence>
<keyword evidence="11" id="KW-0735">Signal-anchor</keyword>
<evidence type="ECO:0000256" key="4">
    <source>
        <dbReference type="ARBA" id="ARBA00005093"/>
    </source>
</evidence>
<evidence type="ECO:0000256" key="9">
    <source>
        <dbReference type="ARBA" id="ARBA00022723"/>
    </source>
</evidence>
<evidence type="ECO:0000256" key="21">
    <source>
        <dbReference type="SAM" id="Phobius"/>
    </source>
</evidence>
<comment type="catalytic activity">
    <reaction evidence="18">
        <text>3-O-(beta-D-GlcA-(1-&gt;3)-beta-D-Gal-(1-&gt;3)-beta-D-Gal-(1-&gt;4)-beta-D-Xyl)-L-seryl-[protein] + UDP-N-acetyl-alpha-D-glucosamine = 3-O-(alpha-D-GlcNAc-(1-&gt;4)-beta-D-GlcA-(1-&gt;3)-beta-D-Gal-(1-&gt;3)-beta-D-Gal-(1-&gt;4)-beta-D-Xyl)-L-seryl-[protein] + UDP + H(+)</text>
        <dbReference type="Rhea" id="RHEA:16221"/>
        <dbReference type="Rhea" id="RHEA-COMP:12573"/>
        <dbReference type="Rhea" id="RHEA-COMP:12574"/>
        <dbReference type="ChEBI" id="CHEBI:15378"/>
        <dbReference type="ChEBI" id="CHEBI:57705"/>
        <dbReference type="ChEBI" id="CHEBI:58223"/>
        <dbReference type="ChEBI" id="CHEBI:132093"/>
        <dbReference type="ChEBI" id="CHEBI:132104"/>
        <dbReference type="EC" id="2.4.1.223"/>
    </reaction>
</comment>
<evidence type="ECO:0000256" key="10">
    <source>
        <dbReference type="ARBA" id="ARBA00022824"/>
    </source>
</evidence>
<dbReference type="InterPro" id="IPR040911">
    <property type="entry name" value="Exostosin_GT47"/>
</dbReference>
<evidence type="ECO:0000256" key="2">
    <source>
        <dbReference type="ARBA" id="ARBA00004555"/>
    </source>
</evidence>
<dbReference type="OMA" id="KFMGSHT"/>
<name>A0A8B7N071_HYAAZ</name>
<dbReference type="FunFam" id="3.90.550.10:FF:000033">
    <property type="entry name" value="Exostosin-like glycosyltransferase 3"/>
    <property type="match status" value="1"/>
</dbReference>
<evidence type="ECO:0000256" key="7">
    <source>
        <dbReference type="ARBA" id="ARBA00022679"/>
    </source>
</evidence>
<gene>
    <name evidence="25" type="primary">LOC108665016</name>
</gene>
<proteinExistence type="inferred from homology"/>
<keyword evidence="6" id="KW-0328">Glycosyltransferase</keyword>
<dbReference type="GO" id="GO:0046872">
    <property type="term" value="F:metal ion binding"/>
    <property type="evidence" value="ECO:0007669"/>
    <property type="project" value="UniProtKB-KW"/>
</dbReference>
<keyword evidence="12 21" id="KW-1133">Transmembrane helix</keyword>
<dbReference type="EC" id="2.4.1.223" evidence="19"/>
<keyword evidence="16" id="KW-0325">Glycoprotein</keyword>
<dbReference type="RefSeq" id="XP_018007216.1">
    <property type="nucleotide sequence ID" value="XM_018151727.2"/>
</dbReference>
<evidence type="ECO:0000256" key="15">
    <source>
        <dbReference type="ARBA" id="ARBA00023157"/>
    </source>
</evidence>
<dbReference type="GO" id="GO:0001888">
    <property type="term" value="F:glucuronyl-galactosyl-proteoglycan 4-alpha-N-acetylglucosaminyltransferase activity"/>
    <property type="evidence" value="ECO:0007669"/>
    <property type="project" value="UniProtKB-EC"/>
</dbReference>
<reference evidence="25" key="1">
    <citation type="submission" date="2025-08" db="UniProtKB">
        <authorList>
            <consortium name="RefSeq"/>
        </authorList>
    </citation>
    <scope>IDENTIFICATION</scope>
    <source>
        <tissue evidence="25">Whole organism</tissue>
    </source>
</reference>
<feature type="domain" description="Exostosin GT47" evidence="22">
    <location>
        <begin position="224"/>
        <end position="383"/>
    </location>
</feature>
<evidence type="ECO:0000256" key="5">
    <source>
        <dbReference type="ARBA" id="ARBA00010271"/>
    </source>
</evidence>
<evidence type="ECO:0000256" key="16">
    <source>
        <dbReference type="ARBA" id="ARBA00023180"/>
    </source>
</evidence>
<evidence type="ECO:0000256" key="20">
    <source>
        <dbReference type="SAM" id="Coils"/>
    </source>
</evidence>
<dbReference type="InterPro" id="IPR004263">
    <property type="entry name" value="Exostosin"/>
</dbReference>
<dbReference type="GO" id="GO:0005794">
    <property type="term" value="C:Golgi apparatus"/>
    <property type="evidence" value="ECO:0007669"/>
    <property type="project" value="UniProtKB-SubCell"/>
</dbReference>
<evidence type="ECO:0000256" key="18">
    <source>
        <dbReference type="ARBA" id="ARBA00050948"/>
    </source>
</evidence>
<keyword evidence="8 21" id="KW-0812">Transmembrane</keyword>
<evidence type="ECO:0000256" key="17">
    <source>
        <dbReference type="ARBA" id="ARBA00023211"/>
    </source>
</evidence>
<evidence type="ECO:0000256" key="6">
    <source>
        <dbReference type="ARBA" id="ARBA00022676"/>
    </source>
</evidence>
<evidence type="ECO:0000313" key="24">
    <source>
        <dbReference type="Proteomes" id="UP000694843"/>
    </source>
</evidence>
<feature type="domain" description="Glycosyl transferase 64" evidence="23">
    <location>
        <begin position="744"/>
        <end position="985"/>
    </location>
</feature>
<dbReference type="GO" id="GO:0005789">
    <property type="term" value="C:endoplasmic reticulum membrane"/>
    <property type="evidence" value="ECO:0007669"/>
    <property type="project" value="UniProtKB-SubCell"/>
</dbReference>
<dbReference type="GO" id="GO:0015012">
    <property type="term" value="P:heparan sulfate proteoglycan biosynthetic process"/>
    <property type="evidence" value="ECO:0007669"/>
    <property type="project" value="UniProtKB-ARBA"/>
</dbReference>
<dbReference type="KEGG" id="hazt:108665016"/>
<comment type="subcellular location">
    <subcellularLocation>
        <location evidence="3">Endoplasmic reticulum membrane</location>
        <topology evidence="3">Single-pass type II membrane protein</topology>
    </subcellularLocation>
    <subcellularLocation>
        <location evidence="2">Golgi apparatus</location>
    </subcellularLocation>
</comment>
<evidence type="ECO:0000256" key="14">
    <source>
        <dbReference type="ARBA" id="ARBA00023136"/>
    </source>
</evidence>
<dbReference type="OrthoDB" id="5954868at2759"/>
<keyword evidence="20" id="KW-0175">Coiled coil</keyword>
<evidence type="ECO:0000313" key="25">
    <source>
        <dbReference type="RefSeq" id="XP_018007216.1"/>
    </source>
</evidence>
<evidence type="ECO:0000256" key="3">
    <source>
        <dbReference type="ARBA" id="ARBA00004648"/>
    </source>
</evidence>
<dbReference type="PANTHER" id="PTHR48261:SF4">
    <property type="entry name" value="EXOSTOSIN LIKE GLYCOSYLTRANSFERASE 3"/>
    <property type="match status" value="1"/>
</dbReference>
<organism evidence="24 25">
    <name type="scientific">Hyalella azteca</name>
    <name type="common">Amphipod</name>
    <dbReference type="NCBI Taxonomy" id="294128"/>
    <lineage>
        <taxon>Eukaryota</taxon>
        <taxon>Metazoa</taxon>
        <taxon>Ecdysozoa</taxon>
        <taxon>Arthropoda</taxon>
        <taxon>Crustacea</taxon>
        <taxon>Multicrustacea</taxon>
        <taxon>Malacostraca</taxon>
        <taxon>Eumalacostraca</taxon>
        <taxon>Peracarida</taxon>
        <taxon>Amphipoda</taxon>
        <taxon>Senticaudata</taxon>
        <taxon>Talitrida</taxon>
        <taxon>Talitroidea</taxon>
        <taxon>Hyalellidae</taxon>
        <taxon>Hyalella</taxon>
    </lineage>
</organism>
<comment type="similarity">
    <text evidence="5">Belongs to the glycosyltransferase 47 family.</text>
</comment>
<evidence type="ECO:0000256" key="13">
    <source>
        <dbReference type="ARBA" id="ARBA00023034"/>
    </source>
</evidence>
<keyword evidence="24" id="KW-1185">Reference proteome</keyword>
<dbReference type="Pfam" id="PF03016">
    <property type="entry name" value="Exostosin_GT47"/>
    <property type="match status" value="2"/>
</dbReference>
<feature type="transmembrane region" description="Helical" evidence="21">
    <location>
        <begin position="50"/>
        <end position="69"/>
    </location>
</feature>
<evidence type="ECO:0000256" key="11">
    <source>
        <dbReference type="ARBA" id="ARBA00022968"/>
    </source>
</evidence>
<evidence type="ECO:0000256" key="8">
    <source>
        <dbReference type="ARBA" id="ARBA00022692"/>
    </source>
</evidence>
<evidence type="ECO:0000259" key="23">
    <source>
        <dbReference type="Pfam" id="PF09258"/>
    </source>
</evidence>
<feature type="coiled-coil region" evidence="20">
    <location>
        <begin position="108"/>
        <end position="163"/>
    </location>
</feature>
<dbReference type="GeneID" id="108665016"/>
<dbReference type="SUPFAM" id="SSF53448">
    <property type="entry name" value="Nucleotide-diphospho-sugar transferases"/>
    <property type="match status" value="1"/>
</dbReference>
<dbReference type="Pfam" id="PF09258">
    <property type="entry name" value="Glyco_transf_64"/>
    <property type="match status" value="1"/>
</dbReference>
<comment type="pathway">
    <text evidence="4">Glycan metabolism; heparan sulfate biosynthesis.</text>
</comment>
<evidence type="ECO:0000256" key="1">
    <source>
        <dbReference type="ARBA" id="ARBA00001936"/>
    </source>
</evidence>
<dbReference type="AlphaFoldDB" id="A0A8B7N071"/>
<dbReference type="CTD" id="37198"/>
<keyword evidence="17" id="KW-0464">Manganese</keyword>
<comment type="cofactor">
    <cofactor evidence="1">
        <name>Mn(2+)</name>
        <dbReference type="ChEBI" id="CHEBI:29035"/>
    </cofactor>
</comment>
<dbReference type="PANTHER" id="PTHR48261">
    <property type="entry name" value="ACETYLGLUCOSAMINYLTRANSFERASE"/>
    <property type="match status" value="1"/>
</dbReference>
<keyword evidence="15" id="KW-1015">Disulfide bond</keyword>
<keyword evidence="13" id="KW-0333">Golgi apparatus</keyword>
<evidence type="ECO:0000256" key="12">
    <source>
        <dbReference type="ARBA" id="ARBA00022989"/>
    </source>
</evidence>